<dbReference type="EMBL" id="DVJO01000020">
    <property type="protein sequence ID" value="HIS82136.1"/>
    <property type="molecule type" value="Genomic_DNA"/>
</dbReference>
<gene>
    <name evidence="2" type="ORF">IAD41_00810</name>
</gene>
<dbReference type="AlphaFoldDB" id="A0A9D1FVB0"/>
<reference evidence="2" key="2">
    <citation type="journal article" date="2021" name="PeerJ">
        <title>Extensive microbial diversity within the chicken gut microbiome revealed by metagenomics and culture.</title>
        <authorList>
            <person name="Gilroy R."/>
            <person name="Ravi A."/>
            <person name="Getino M."/>
            <person name="Pursley I."/>
            <person name="Horton D.L."/>
            <person name="Alikhan N.F."/>
            <person name="Baker D."/>
            <person name="Gharbi K."/>
            <person name="Hall N."/>
            <person name="Watson M."/>
            <person name="Adriaenssens E.M."/>
            <person name="Foster-Nyarko E."/>
            <person name="Jarju S."/>
            <person name="Secka A."/>
            <person name="Antonio M."/>
            <person name="Oren A."/>
            <person name="Chaudhuri R.R."/>
            <person name="La Ragione R."/>
            <person name="Hildebrand F."/>
            <person name="Pallen M.J."/>
        </authorList>
    </citation>
    <scope>NUCLEOTIDE SEQUENCE</scope>
    <source>
        <strain evidence="2">CHK152-2994</strain>
    </source>
</reference>
<sequence>MYIERVNALINYKGQEQNTKVKRTKPHIEIKITNDINDKNTSKTRKIMNYAILLAGLMLLGRIAYKEGWSGVEKAIDRTPHV</sequence>
<proteinExistence type="predicted"/>
<feature type="transmembrane region" description="Helical" evidence="1">
    <location>
        <begin position="47"/>
        <end position="65"/>
    </location>
</feature>
<reference evidence="2" key="1">
    <citation type="submission" date="2020-10" db="EMBL/GenBank/DDBJ databases">
        <authorList>
            <person name="Gilroy R."/>
        </authorList>
    </citation>
    <scope>NUCLEOTIDE SEQUENCE</scope>
    <source>
        <strain evidence="2">CHK152-2994</strain>
    </source>
</reference>
<comment type="caution">
    <text evidence="2">The sequence shown here is derived from an EMBL/GenBank/DDBJ whole genome shotgun (WGS) entry which is preliminary data.</text>
</comment>
<keyword evidence="1" id="KW-0812">Transmembrane</keyword>
<name>A0A9D1FVB0_9BACT</name>
<keyword evidence="1" id="KW-1133">Transmembrane helix</keyword>
<organism evidence="2 3">
    <name type="scientific">Candidatus Scatenecus faecavium</name>
    <dbReference type="NCBI Taxonomy" id="2840915"/>
    <lineage>
        <taxon>Bacteria</taxon>
        <taxon>Candidatus Scatenecus</taxon>
    </lineage>
</organism>
<evidence type="ECO:0000313" key="3">
    <source>
        <dbReference type="Proteomes" id="UP000824139"/>
    </source>
</evidence>
<protein>
    <submittedName>
        <fullName evidence="2">Uncharacterized protein</fullName>
    </submittedName>
</protein>
<evidence type="ECO:0000256" key="1">
    <source>
        <dbReference type="SAM" id="Phobius"/>
    </source>
</evidence>
<evidence type="ECO:0000313" key="2">
    <source>
        <dbReference type="EMBL" id="HIS82136.1"/>
    </source>
</evidence>
<accession>A0A9D1FVB0</accession>
<keyword evidence="1" id="KW-0472">Membrane</keyword>
<dbReference type="Proteomes" id="UP000824139">
    <property type="component" value="Unassembled WGS sequence"/>
</dbReference>